<sequence length="172" mass="19053">MPEHTPAPTPSRSVYGFVLYLSSYSALSVYLVWAFVPDNILHSIGLTYWPQKYWAVAIPIHLCVALALFAFLIYPSINLIMTPPLHDVRTITDAHAININGKNVPPSGIPPVSDIPISEESWRLNLEEVTPHLHKGRVEKDLGKTTLSSPDGDSNLYFPILGSLAQHDEQVS</sequence>
<dbReference type="GO" id="GO:0016020">
    <property type="term" value="C:membrane"/>
    <property type="evidence" value="ECO:0007669"/>
    <property type="project" value="UniProtKB-SubCell"/>
</dbReference>
<protein>
    <recommendedName>
        <fullName evidence="6">PIG-P domain-containing protein</fullName>
    </recommendedName>
</protein>
<keyword evidence="2 5" id="KW-0812">Transmembrane</keyword>
<evidence type="ECO:0000256" key="4">
    <source>
        <dbReference type="ARBA" id="ARBA00023136"/>
    </source>
</evidence>
<comment type="subcellular location">
    <subcellularLocation>
        <location evidence="1">Membrane</location>
        <topology evidence="1">Multi-pass membrane protein</topology>
    </subcellularLocation>
</comment>
<proteinExistence type="predicted"/>
<keyword evidence="3 5" id="KW-1133">Transmembrane helix</keyword>
<dbReference type="InterPro" id="IPR013717">
    <property type="entry name" value="PIG-P"/>
</dbReference>
<feature type="transmembrane region" description="Helical" evidence="5">
    <location>
        <begin position="12"/>
        <end position="33"/>
    </location>
</feature>
<keyword evidence="4 5" id="KW-0472">Membrane</keyword>
<evidence type="ECO:0000256" key="1">
    <source>
        <dbReference type="ARBA" id="ARBA00004141"/>
    </source>
</evidence>
<accession>A0A7R9FL75</accession>
<evidence type="ECO:0000313" key="7">
    <source>
        <dbReference type="EMBL" id="CAD7455467.1"/>
    </source>
</evidence>
<evidence type="ECO:0000259" key="6">
    <source>
        <dbReference type="Pfam" id="PF08510"/>
    </source>
</evidence>
<dbReference type="InterPro" id="IPR052263">
    <property type="entry name" value="GPI_Anchor_Biosynth"/>
</dbReference>
<feature type="domain" description="PIG-P" evidence="6">
    <location>
        <begin position="12"/>
        <end position="119"/>
    </location>
</feature>
<dbReference type="Pfam" id="PF08510">
    <property type="entry name" value="PIG-P"/>
    <property type="match status" value="1"/>
</dbReference>
<organism evidence="7">
    <name type="scientific">Timema tahoe</name>
    <dbReference type="NCBI Taxonomy" id="61484"/>
    <lineage>
        <taxon>Eukaryota</taxon>
        <taxon>Metazoa</taxon>
        <taxon>Ecdysozoa</taxon>
        <taxon>Arthropoda</taxon>
        <taxon>Hexapoda</taxon>
        <taxon>Insecta</taxon>
        <taxon>Pterygota</taxon>
        <taxon>Neoptera</taxon>
        <taxon>Polyneoptera</taxon>
        <taxon>Phasmatodea</taxon>
        <taxon>Timematodea</taxon>
        <taxon>Timematoidea</taxon>
        <taxon>Timematidae</taxon>
        <taxon>Timema</taxon>
    </lineage>
</organism>
<evidence type="ECO:0000256" key="3">
    <source>
        <dbReference type="ARBA" id="ARBA00022989"/>
    </source>
</evidence>
<name>A0A7R9FL75_9NEOP</name>
<dbReference type="EMBL" id="OE000923">
    <property type="protein sequence ID" value="CAD7455467.1"/>
    <property type="molecule type" value="Genomic_DNA"/>
</dbReference>
<gene>
    <name evidence="7" type="ORF">TTEB3V08_LOCUS3535</name>
</gene>
<feature type="transmembrane region" description="Helical" evidence="5">
    <location>
        <begin position="53"/>
        <end position="74"/>
    </location>
</feature>
<reference evidence="7" key="1">
    <citation type="submission" date="2020-11" db="EMBL/GenBank/DDBJ databases">
        <authorList>
            <person name="Tran Van P."/>
        </authorList>
    </citation>
    <scope>NUCLEOTIDE SEQUENCE</scope>
</reference>
<dbReference type="AlphaFoldDB" id="A0A7R9FL75"/>
<dbReference type="GO" id="GO:0005783">
    <property type="term" value="C:endoplasmic reticulum"/>
    <property type="evidence" value="ECO:0007669"/>
    <property type="project" value="TreeGrafter"/>
</dbReference>
<dbReference type="PANTHER" id="PTHR46346:SF1">
    <property type="entry name" value="PHOSPHATIDYLINOSITOL N-ACETYLGLUCOSAMINYLTRANSFERASE SUBUNIT P"/>
    <property type="match status" value="1"/>
</dbReference>
<evidence type="ECO:0000256" key="2">
    <source>
        <dbReference type="ARBA" id="ARBA00022692"/>
    </source>
</evidence>
<dbReference type="PANTHER" id="PTHR46346">
    <property type="entry name" value="PHOSPHATIDYLINOSITOL N-ACETYLGLUCOSAMINYLTRANSFERASE SUBUNIT P"/>
    <property type="match status" value="1"/>
</dbReference>
<dbReference type="GO" id="GO:0006506">
    <property type="term" value="P:GPI anchor biosynthetic process"/>
    <property type="evidence" value="ECO:0007669"/>
    <property type="project" value="TreeGrafter"/>
</dbReference>
<evidence type="ECO:0000256" key="5">
    <source>
        <dbReference type="SAM" id="Phobius"/>
    </source>
</evidence>